<evidence type="ECO:0000313" key="1">
    <source>
        <dbReference type="EMBL" id="MFC5405370.1"/>
    </source>
</evidence>
<comment type="caution">
    <text evidence="1">The sequence shown here is derived from an EMBL/GenBank/DDBJ whole genome shotgun (WGS) entry which is preliminary data.</text>
</comment>
<gene>
    <name evidence="1" type="ORF">ACFPOF_21720</name>
</gene>
<protein>
    <submittedName>
        <fullName evidence="1">Uncharacterized protein</fullName>
    </submittedName>
</protein>
<name>A0ABW0HVX9_9BACL</name>
<reference evidence="2" key="1">
    <citation type="journal article" date="2019" name="Int. J. Syst. Evol. Microbiol.">
        <title>The Global Catalogue of Microorganisms (GCM) 10K type strain sequencing project: providing services to taxonomists for standard genome sequencing and annotation.</title>
        <authorList>
            <consortium name="The Broad Institute Genomics Platform"/>
            <consortium name="The Broad Institute Genome Sequencing Center for Infectious Disease"/>
            <person name="Wu L."/>
            <person name="Ma J."/>
        </authorList>
    </citation>
    <scope>NUCLEOTIDE SEQUENCE [LARGE SCALE GENOMIC DNA]</scope>
    <source>
        <strain evidence="2">CGMCC 1.18575</strain>
    </source>
</reference>
<accession>A0ABW0HVX9</accession>
<keyword evidence="2" id="KW-1185">Reference proteome</keyword>
<dbReference type="Proteomes" id="UP001596113">
    <property type="component" value="Unassembled WGS sequence"/>
</dbReference>
<sequence>MIVTEPDQILSFAKNHGVNLLYLKIDPTKKAAYYQPFIKRARAAGIEIEALGGKANWGLKENRTRIFELANWVIKYNKAVTSKETISGIHLDIEPYTLTAWKSKQQADVIKQWMGNVEAYMEYVKRDSTLQVSCDIPFWLDKTPIPNDPKTSISKWLISKHDSVTVMAYRDHADGSNSISTLVPKVMTAADALGKKVLIGVETKKSNEGDFVSFYEEGNAYMEKELAKLPKLLSSYSSYDGVVVHSYEYWKKLKS</sequence>
<dbReference type="RefSeq" id="WP_378136549.1">
    <property type="nucleotide sequence ID" value="NZ_JBHSMI010000029.1"/>
</dbReference>
<organism evidence="1 2">
    <name type="scientific">Cohnella soli</name>
    <dbReference type="NCBI Taxonomy" id="425005"/>
    <lineage>
        <taxon>Bacteria</taxon>
        <taxon>Bacillati</taxon>
        <taxon>Bacillota</taxon>
        <taxon>Bacilli</taxon>
        <taxon>Bacillales</taxon>
        <taxon>Paenibacillaceae</taxon>
        <taxon>Cohnella</taxon>
    </lineage>
</organism>
<evidence type="ECO:0000313" key="2">
    <source>
        <dbReference type="Proteomes" id="UP001596113"/>
    </source>
</evidence>
<proteinExistence type="predicted"/>
<dbReference type="EMBL" id="JBHSMI010000029">
    <property type="protein sequence ID" value="MFC5405370.1"/>
    <property type="molecule type" value="Genomic_DNA"/>
</dbReference>